<evidence type="ECO:0000256" key="8">
    <source>
        <dbReference type="PROSITE-ProRule" id="PRU01360"/>
    </source>
</evidence>
<keyword evidence="6 8" id="KW-0472">Membrane</keyword>
<evidence type="ECO:0000313" key="13">
    <source>
        <dbReference type="Proteomes" id="UP000595498"/>
    </source>
</evidence>
<dbReference type="Gene3D" id="2.40.170.20">
    <property type="entry name" value="TonB-dependent receptor, beta-barrel domain"/>
    <property type="match status" value="1"/>
</dbReference>
<evidence type="ECO:0000259" key="10">
    <source>
        <dbReference type="Pfam" id="PF00593"/>
    </source>
</evidence>
<evidence type="ECO:0000256" key="7">
    <source>
        <dbReference type="ARBA" id="ARBA00023237"/>
    </source>
</evidence>
<evidence type="ECO:0000259" key="11">
    <source>
        <dbReference type="Pfam" id="PF07715"/>
    </source>
</evidence>
<evidence type="ECO:0000313" key="12">
    <source>
        <dbReference type="EMBL" id="QQT52047.1"/>
    </source>
</evidence>
<dbReference type="Gene3D" id="2.60.40.1120">
    <property type="entry name" value="Carboxypeptidase-like, regulatory domain"/>
    <property type="match status" value="1"/>
</dbReference>
<dbReference type="InterPro" id="IPR008969">
    <property type="entry name" value="CarboxyPept-like_regulatory"/>
</dbReference>
<accession>A0ABX7CJ23</accession>
<evidence type="ECO:0000256" key="1">
    <source>
        <dbReference type="ARBA" id="ARBA00004571"/>
    </source>
</evidence>
<keyword evidence="7 8" id="KW-0998">Cell outer membrane</keyword>
<dbReference type="InterPro" id="IPR023996">
    <property type="entry name" value="TonB-dep_OMP_SusC/RagA"/>
</dbReference>
<gene>
    <name evidence="12" type="ORF">I6I98_17455</name>
</gene>
<dbReference type="InterPro" id="IPR039426">
    <property type="entry name" value="TonB-dep_rcpt-like"/>
</dbReference>
<comment type="subcellular location">
    <subcellularLocation>
        <location evidence="1 8">Cell outer membrane</location>
        <topology evidence="1 8">Multi-pass membrane protein</topology>
    </subcellularLocation>
</comment>
<evidence type="ECO:0000256" key="9">
    <source>
        <dbReference type="RuleBase" id="RU003357"/>
    </source>
</evidence>
<name>A0ABX7CJ23_SPHMU</name>
<dbReference type="Pfam" id="PF13715">
    <property type="entry name" value="CarbopepD_reg_2"/>
    <property type="match status" value="1"/>
</dbReference>
<organism evidence="12 13">
    <name type="scientific">Sphingobacterium multivorum</name>
    <dbReference type="NCBI Taxonomy" id="28454"/>
    <lineage>
        <taxon>Bacteria</taxon>
        <taxon>Pseudomonadati</taxon>
        <taxon>Bacteroidota</taxon>
        <taxon>Sphingobacteriia</taxon>
        <taxon>Sphingobacteriales</taxon>
        <taxon>Sphingobacteriaceae</taxon>
        <taxon>Sphingobacterium</taxon>
    </lineage>
</organism>
<evidence type="ECO:0000256" key="2">
    <source>
        <dbReference type="ARBA" id="ARBA00022448"/>
    </source>
</evidence>
<feature type="domain" description="TonB-dependent receptor plug" evidence="11">
    <location>
        <begin position="233"/>
        <end position="335"/>
    </location>
</feature>
<evidence type="ECO:0000256" key="4">
    <source>
        <dbReference type="ARBA" id="ARBA00022692"/>
    </source>
</evidence>
<dbReference type="Proteomes" id="UP000595498">
    <property type="component" value="Chromosome"/>
</dbReference>
<dbReference type="InterPro" id="IPR000531">
    <property type="entry name" value="Beta-barrel_TonB"/>
</dbReference>
<keyword evidence="4 8" id="KW-0812">Transmembrane</keyword>
<dbReference type="SUPFAM" id="SSF49464">
    <property type="entry name" value="Carboxypeptidase regulatory domain-like"/>
    <property type="match status" value="1"/>
</dbReference>
<reference evidence="12 13" key="1">
    <citation type="submission" date="2021-01" db="EMBL/GenBank/DDBJ databases">
        <title>FDA dAtabase for Regulatory Grade micrObial Sequences (FDA-ARGOS): Supporting development and validation of Infectious Disease Dx tests.</title>
        <authorList>
            <person name="Sproer C."/>
            <person name="Gronow S."/>
            <person name="Severitt S."/>
            <person name="Schroder I."/>
            <person name="Tallon L."/>
            <person name="Sadzewicz L."/>
            <person name="Zhao X."/>
            <person name="Boylan J."/>
            <person name="Ott S."/>
            <person name="Bowen H."/>
            <person name="Vavikolanu K."/>
            <person name="Mehta A."/>
            <person name="Aluvathingal J."/>
            <person name="Nadendla S."/>
            <person name="Lowell S."/>
            <person name="Myers T."/>
            <person name="Yan Y."/>
            <person name="Sichtig H."/>
        </authorList>
    </citation>
    <scope>NUCLEOTIDE SEQUENCE [LARGE SCALE GENOMIC DNA]</scope>
    <source>
        <strain evidence="12 13">FDAARGOS_1141</strain>
    </source>
</reference>
<keyword evidence="3 8" id="KW-1134">Transmembrane beta strand</keyword>
<dbReference type="Pfam" id="PF07715">
    <property type="entry name" value="Plug"/>
    <property type="match status" value="1"/>
</dbReference>
<evidence type="ECO:0000256" key="3">
    <source>
        <dbReference type="ARBA" id="ARBA00022452"/>
    </source>
</evidence>
<feature type="domain" description="TonB-dependent receptor-like beta-barrel" evidence="10">
    <location>
        <begin position="535"/>
        <end position="1127"/>
    </location>
</feature>
<dbReference type="InterPro" id="IPR036942">
    <property type="entry name" value="Beta-barrel_TonB_sf"/>
</dbReference>
<dbReference type="InterPro" id="IPR012910">
    <property type="entry name" value="Plug_dom"/>
</dbReference>
<comment type="similarity">
    <text evidence="8 9">Belongs to the TonB-dependent receptor family.</text>
</comment>
<dbReference type="PROSITE" id="PS52016">
    <property type="entry name" value="TONB_DEPENDENT_REC_3"/>
    <property type="match status" value="1"/>
</dbReference>
<dbReference type="EMBL" id="CP068224">
    <property type="protein sequence ID" value="QQT52047.1"/>
    <property type="molecule type" value="Genomic_DNA"/>
</dbReference>
<keyword evidence="2 8" id="KW-0813">Transport</keyword>
<dbReference type="Pfam" id="PF00593">
    <property type="entry name" value="TonB_dep_Rec_b-barrel"/>
    <property type="match status" value="1"/>
</dbReference>
<proteinExistence type="inferred from homology"/>
<protein>
    <submittedName>
        <fullName evidence="12">TonB-dependent receptor</fullName>
    </submittedName>
</protein>
<dbReference type="NCBIfam" id="TIGR04057">
    <property type="entry name" value="SusC_RagA_signa"/>
    <property type="match status" value="1"/>
</dbReference>
<keyword evidence="5 9" id="KW-0798">TonB box</keyword>
<dbReference type="InterPro" id="IPR023997">
    <property type="entry name" value="TonB-dep_OMP_SusC/RagA_CS"/>
</dbReference>
<evidence type="ECO:0000256" key="5">
    <source>
        <dbReference type="ARBA" id="ARBA00023077"/>
    </source>
</evidence>
<keyword evidence="13" id="KW-1185">Reference proteome</keyword>
<keyword evidence="12" id="KW-0675">Receptor</keyword>
<evidence type="ECO:0000256" key="6">
    <source>
        <dbReference type="ARBA" id="ARBA00023136"/>
    </source>
</evidence>
<sequence>MNYFIKCKDYLFGNNITEPSFSPLISKKMKASLFLGLLFTYGVYGKTEAQQVTLNINKGNLKTVFQEIKKQTGYHFFYDESLFNGLKMVTVHANNQKLENVLKELSDELPMTFEIHKQHIIVLPSSSKVEQQAKQQYTIRGRLLATKDGAPIENATISINGSNSRTSSDAKGNFTLKSTLAEGSLTISHLSFKQQTVRFNSANANALTISLEENDSALEEAVVVGYGTQKRVNLTGAVDNVSGDVLKNRPINNVAQGLQGAIPNLTITPSSGNPASNPGINIRGTTSINGGGPLVLVDGVEMNMNLVNPNDIANVTVLKDASSAAIYGVRGAFGVILITTKSAANVDKTTVSYNNNFGFSQPSIFPKIVKTNYEHADYINQAMLNAGLAPMYDDATVAGMKAWTADPANNPSYEIVGGSYRFYGYNDWQNMLMKDFAFSQRHNISLSGGTEKTKFFSSVGYNNQTGLLKINSDQFKRLNTRLSVENQTTDWLKLGLRALYNHTDNDEPYNYGNSIWHQFVFTSPVRPYQWNGDPAYPQYDKYNGMYFDDQNPIPLLEKGGRNRSMNEDIWTSFNADLKFIPGWTGHVDFNYNLNIDKNTSQRKKVDMIKSNFVPTEGNSTNNSYSVEDNRRDYYSFNAYTQYEQTLAKHYFKGMIGYNQELTKYGSNKGTRLGILNQEQPTLSLGSGEQRVEQTGYEWALRGGFFRLNYNYDDKYLLEVNGRYDGTSRFPKDNRFVFLPSVSAGWRVSEENFMRWSRKTLSNLKLRGSYGELGNQLLTSSSWSGNTRYYPFVPFMSAGISSNYIFDNQTQVIVNPPTLVSNSLTWEKVATFNLGADLAFFNNKLDASFDWYRRTTSDMLTSVVYPELLGATSPVENKAELRTKGWELSLSWKDKVNEKLSYSLGFNLGDSQAEITKFDNPTRSLTNYYVGQKIGEIWGYTTEGFFVDANDVANHSDQSRLGSNWAAGDIKYLERDNVLKNGKNEISPGDNTVDNPGDRSIIGNTTPRYTYGFNGGLNYANFSLDLFIQGVGKRDFWPSGQAFWPVATQYFATQQWWIDDTWSPNNTDAYFPRAVARSTKNQQTQTKYLQDASYLRLKNVTLGYSFQPNILRKLKLSNAQVFLSGENLFFFSPIKGSYDPEAAAGGGAMIYPFSRTYSFGITLTY</sequence>
<dbReference type="NCBIfam" id="TIGR04056">
    <property type="entry name" value="OMP_RagA_SusC"/>
    <property type="match status" value="1"/>
</dbReference>
<dbReference type="SUPFAM" id="SSF56935">
    <property type="entry name" value="Porins"/>
    <property type="match status" value="1"/>
</dbReference>
<dbReference type="Gene3D" id="2.170.130.10">
    <property type="entry name" value="TonB-dependent receptor, plug domain"/>
    <property type="match status" value="1"/>
</dbReference>
<dbReference type="InterPro" id="IPR037066">
    <property type="entry name" value="Plug_dom_sf"/>
</dbReference>
<dbReference type="Gene3D" id="3.55.50.30">
    <property type="match status" value="1"/>
</dbReference>